<evidence type="ECO:0000313" key="3">
    <source>
        <dbReference type="Proteomes" id="UP000224974"/>
    </source>
</evidence>
<proteinExistence type="predicted"/>
<dbReference type="InterPro" id="IPR048658">
    <property type="entry name" value="Invasin_D4"/>
</dbReference>
<keyword evidence="3" id="KW-1185">Reference proteome</keyword>
<dbReference type="InterPro" id="IPR008964">
    <property type="entry name" value="Invasin/intimin_cell_adhesion"/>
</dbReference>
<feature type="domain" description="Invasin" evidence="1">
    <location>
        <begin position="202"/>
        <end position="288"/>
    </location>
</feature>
<dbReference type="SUPFAM" id="SSF49373">
    <property type="entry name" value="Invasin/intimin cell-adhesion fragments"/>
    <property type="match status" value="1"/>
</dbReference>
<organism evidence="2 3">
    <name type="scientific">Budvicia aquatica</name>
    <dbReference type="NCBI Taxonomy" id="82979"/>
    <lineage>
        <taxon>Bacteria</taxon>
        <taxon>Pseudomonadati</taxon>
        <taxon>Pseudomonadota</taxon>
        <taxon>Gammaproteobacteria</taxon>
        <taxon>Enterobacterales</taxon>
        <taxon>Budviciaceae</taxon>
        <taxon>Budvicia</taxon>
    </lineage>
</organism>
<name>A0A2C6C7C6_9GAMM</name>
<dbReference type="InterPro" id="IPR016186">
    <property type="entry name" value="C-type_lectin-like/link_sf"/>
</dbReference>
<evidence type="ECO:0000259" key="1">
    <source>
        <dbReference type="Pfam" id="PF21764"/>
    </source>
</evidence>
<dbReference type="AlphaFoldDB" id="A0A2C6C7C6"/>
<dbReference type="Gene3D" id="2.60.40.1080">
    <property type="match status" value="1"/>
</dbReference>
<dbReference type="Pfam" id="PF21764">
    <property type="entry name" value="Invasin_D4"/>
    <property type="match status" value="1"/>
</dbReference>
<sequence>MSFFDGIDKKEGHRLNMKLIKKEHLPPVFCAMRHYRLKALFLALSIGFVMCPAQAVMSGSSGEINGRVPTASGNLIILLPDGATALTDNATVSSTAKPSEFTLGALTTGLTVVDVDGDAPLSMAVALPGATWEWRAPNGTPLTATQLTQSFSTSFANDDILTVKVSGPVTSTSDSGFPISGTDTYESVWYRVKIKALVVPTLQVNEANFAIDSGFPTTGFMDANFQFYMGGTNATPNGNYTYSSNQPDWVTVDELGNVTFTGTPTSANKTATITITDKSGAEAQRSFSFTIKTWFINDGGEMDKSPPQVDAYCSGLGGGYGTPSITRMTNATAFYRHGVRNPTGGWWPEWGDVDGWDSDGWVPNYVARESQGVIYGDGVVYRASVQLWFGTWLGLVENPGGTESKTAAACSRDL</sequence>
<evidence type="ECO:0000313" key="2">
    <source>
        <dbReference type="EMBL" id="PHI32230.1"/>
    </source>
</evidence>
<dbReference type="Proteomes" id="UP000224974">
    <property type="component" value="Unassembled WGS sequence"/>
</dbReference>
<protein>
    <recommendedName>
        <fullName evidence="1">Invasin domain-containing protein</fullName>
    </recommendedName>
</protein>
<comment type="caution">
    <text evidence="2">The sequence shown here is derived from an EMBL/GenBank/DDBJ whole genome shotgun (WGS) entry which is preliminary data.</text>
</comment>
<reference evidence="3" key="1">
    <citation type="submission" date="2017-09" db="EMBL/GenBank/DDBJ databases">
        <title>FDA dAtabase for Regulatory Grade micrObial Sequences (FDA-ARGOS): Supporting development and validation of Infectious Disease Dx tests.</title>
        <authorList>
            <person name="Minogue T."/>
            <person name="Wolcott M."/>
            <person name="Wasieloski L."/>
            <person name="Aguilar W."/>
            <person name="Moore D."/>
            <person name="Tallon L."/>
            <person name="Sadzewicz L."/>
            <person name="Ott S."/>
            <person name="Zhao X."/>
            <person name="Nagaraj S."/>
            <person name="Vavikolanu K."/>
            <person name="Aluvathingal J."/>
            <person name="Nadendla S."/>
            <person name="Sichtig H."/>
        </authorList>
    </citation>
    <scope>NUCLEOTIDE SEQUENCE [LARGE SCALE GENOMIC DNA]</scope>
    <source>
        <strain evidence="3">FDAARGOS_387</strain>
    </source>
</reference>
<gene>
    <name evidence="2" type="ORF">CRN84_24380</name>
</gene>
<dbReference type="EMBL" id="PDDX01000001">
    <property type="protein sequence ID" value="PHI32230.1"/>
    <property type="molecule type" value="Genomic_DNA"/>
</dbReference>
<dbReference type="Gene3D" id="3.10.100.10">
    <property type="entry name" value="Mannose-Binding Protein A, subunit A"/>
    <property type="match status" value="1"/>
</dbReference>
<accession>A0A2C6C7C6</accession>